<organism evidence="2 3">
    <name type="scientific">Oedothorax gibbosus</name>
    <dbReference type="NCBI Taxonomy" id="931172"/>
    <lineage>
        <taxon>Eukaryota</taxon>
        <taxon>Metazoa</taxon>
        <taxon>Ecdysozoa</taxon>
        <taxon>Arthropoda</taxon>
        <taxon>Chelicerata</taxon>
        <taxon>Arachnida</taxon>
        <taxon>Araneae</taxon>
        <taxon>Araneomorphae</taxon>
        <taxon>Entelegynae</taxon>
        <taxon>Araneoidea</taxon>
        <taxon>Linyphiidae</taxon>
        <taxon>Erigoninae</taxon>
        <taxon>Oedothorax</taxon>
    </lineage>
</organism>
<accession>A0AAV6VAZ0</accession>
<feature type="region of interest" description="Disordered" evidence="1">
    <location>
        <begin position="56"/>
        <end position="84"/>
    </location>
</feature>
<keyword evidence="3" id="KW-1185">Reference proteome</keyword>
<protein>
    <submittedName>
        <fullName evidence="2">Uncharacterized protein</fullName>
    </submittedName>
</protein>
<reference evidence="2 3" key="1">
    <citation type="journal article" date="2022" name="Nat. Ecol. Evol.">
        <title>A masculinizing supergene underlies an exaggerated male reproductive morph in a spider.</title>
        <authorList>
            <person name="Hendrickx F."/>
            <person name="De Corte Z."/>
            <person name="Sonet G."/>
            <person name="Van Belleghem S.M."/>
            <person name="Kostlbacher S."/>
            <person name="Vangestel C."/>
        </authorList>
    </citation>
    <scope>NUCLEOTIDE SEQUENCE [LARGE SCALE GENOMIC DNA]</scope>
    <source>
        <strain evidence="2">W744_W776</strain>
    </source>
</reference>
<evidence type="ECO:0000256" key="1">
    <source>
        <dbReference type="SAM" id="MobiDB-lite"/>
    </source>
</evidence>
<sequence length="84" mass="9362">MDLSAKHDPCRIRRRALIHSIMDILPVLVPREWMKHKCAVGSHSPQTRDFACQATFSGEPSEPRERETVGRAAELGPAVVGELD</sequence>
<dbReference type="EMBL" id="JAFNEN010000129">
    <property type="protein sequence ID" value="KAG8193115.1"/>
    <property type="molecule type" value="Genomic_DNA"/>
</dbReference>
<dbReference type="AlphaFoldDB" id="A0AAV6VAZ0"/>
<evidence type="ECO:0000313" key="3">
    <source>
        <dbReference type="Proteomes" id="UP000827092"/>
    </source>
</evidence>
<evidence type="ECO:0000313" key="2">
    <source>
        <dbReference type="EMBL" id="KAG8193115.1"/>
    </source>
</evidence>
<name>A0AAV6VAZ0_9ARAC</name>
<comment type="caution">
    <text evidence="2">The sequence shown here is derived from an EMBL/GenBank/DDBJ whole genome shotgun (WGS) entry which is preliminary data.</text>
</comment>
<gene>
    <name evidence="2" type="ORF">JTE90_004939</name>
</gene>
<proteinExistence type="predicted"/>
<dbReference type="Proteomes" id="UP000827092">
    <property type="component" value="Unassembled WGS sequence"/>
</dbReference>